<comment type="caution">
    <text evidence="1">The sequence shown here is derived from an EMBL/GenBank/DDBJ whole genome shotgun (WGS) entry which is preliminary data.</text>
</comment>
<keyword evidence="2" id="KW-1185">Reference proteome</keyword>
<reference evidence="1" key="1">
    <citation type="submission" date="2020-08" db="EMBL/GenBank/DDBJ databases">
        <title>Multicomponent nature underlies the extraordinary mechanical properties of spider dragline silk.</title>
        <authorList>
            <person name="Kono N."/>
            <person name="Nakamura H."/>
            <person name="Mori M."/>
            <person name="Yoshida Y."/>
            <person name="Ohtoshi R."/>
            <person name="Malay A.D."/>
            <person name="Moran D.A.P."/>
            <person name="Tomita M."/>
            <person name="Numata K."/>
            <person name="Arakawa K."/>
        </authorList>
    </citation>
    <scope>NUCLEOTIDE SEQUENCE</scope>
</reference>
<protein>
    <submittedName>
        <fullName evidence="1">Uncharacterized protein</fullName>
    </submittedName>
</protein>
<organism evidence="1 2">
    <name type="scientific">Trichonephila inaurata madagascariensis</name>
    <dbReference type="NCBI Taxonomy" id="2747483"/>
    <lineage>
        <taxon>Eukaryota</taxon>
        <taxon>Metazoa</taxon>
        <taxon>Ecdysozoa</taxon>
        <taxon>Arthropoda</taxon>
        <taxon>Chelicerata</taxon>
        <taxon>Arachnida</taxon>
        <taxon>Araneae</taxon>
        <taxon>Araneomorphae</taxon>
        <taxon>Entelegynae</taxon>
        <taxon>Araneoidea</taxon>
        <taxon>Nephilidae</taxon>
        <taxon>Trichonephila</taxon>
        <taxon>Trichonephila inaurata</taxon>
    </lineage>
</organism>
<accession>A0A8X6XYC4</accession>
<dbReference type="Proteomes" id="UP000886998">
    <property type="component" value="Unassembled WGS sequence"/>
</dbReference>
<dbReference type="EMBL" id="BMAV01012725">
    <property type="protein sequence ID" value="GFY59651.1"/>
    <property type="molecule type" value="Genomic_DNA"/>
</dbReference>
<dbReference type="AlphaFoldDB" id="A0A8X6XYC4"/>
<proteinExistence type="predicted"/>
<sequence length="153" mass="17422">MNSTGAHFKRVKLLIFPMIDIIYLCDTYLVAVPIQWKANAGRNSHIPLQRSMSFLLDSENSDQACSKMFIQEYIDEKAQVLVFAGSRSSKRRRRLVIWHFQRGVAATASNLNDDLFAVFGPQISQSKVTPRLHKGEMHSRRPTVCHSFPAAQM</sequence>
<evidence type="ECO:0000313" key="1">
    <source>
        <dbReference type="EMBL" id="GFY59651.1"/>
    </source>
</evidence>
<evidence type="ECO:0000313" key="2">
    <source>
        <dbReference type="Proteomes" id="UP000886998"/>
    </source>
</evidence>
<gene>
    <name evidence="1" type="ORF">TNIN_146751</name>
</gene>
<name>A0A8X6XYC4_9ARAC</name>